<name>A0A086KGK7_TOXGO</name>
<comment type="caution">
    <text evidence="3">The sequence shown here is derived from an EMBL/GenBank/DDBJ whole genome shotgun (WGS) entry which is preliminary data.</text>
</comment>
<feature type="region of interest" description="Disordered" evidence="1">
    <location>
        <begin position="137"/>
        <end position="165"/>
    </location>
</feature>
<feature type="transmembrane region" description="Helical" evidence="2">
    <location>
        <begin position="40"/>
        <end position="58"/>
    </location>
</feature>
<evidence type="ECO:0000256" key="2">
    <source>
        <dbReference type="SAM" id="Phobius"/>
    </source>
</evidence>
<sequence>MRKPGRHSSTTFSVNDSKQVSVQMNTHIHTEIYIHIHIHIYIYIYTYTYIHIYIYIYIDEHPNEAFLLFSLSLALPSVATLRLSFCSPTQMPRMPRYLSPASPRHCVSLLLPPFSSFFLNFSSVLQWEAAYAAADEEGEEAEEAEEVRAEGKRKTEQRRREKGKK</sequence>
<keyword evidence="2" id="KW-1133">Transmembrane helix</keyword>
<dbReference type="Proteomes" id="UP000028837">
    <property type="component" value="Unassembled WGS sequence"/>
</dbReference>
<evidence type="ECO:0000256" key="1">
    <source>
        <dbReference type="SAM" id="MobiDB-lite"/>
    </source>
</evidence>
<keyword evidence="2 3" id="KW-0812">Transmembrane</keyword>
<feature type="compositionally biased region" description="Basic residues" evidence="1">
    <location>
        <begin position="155"/>
        <end position="165"/>
    </location>
</feature>
<dbReference type="AlphaFoldDB" id="A0A086KGK7"/>
<evidence type="ECO:0000313" key="3">
    <source>
        <dbReference type="EMBL" id="KFG43525.1"/>
    </source>
</evidence>
<gene>
    <name evidence="3" type="ORF">TGDOM2_398650</name>
</gene>
<protein>
    <submittedName>
        <fullName evidence="3">Putative transmembrane protein</fullName>
    </submittedName>
</protein>
<reference evidence="3 4" key="1">
    <citation type="submission" date="2014-02" db="EMBL/GenBank/DDBJ databases">
        <authorList>
            <person name="Sibley D."/>
            <person name="Venepally P."/>
            <person name="Karamycheva S."/>
            <person name="Hadjithomas M."/>
            <person name="Khan A."/>
            <person name="Brunk B."/>
            <person name="Roos D."/>
            <person name="Caler E."/>
            <person name="Lorenzi H."/>
        </authorList>
    </citation>
    <scope>NUCLEOTIDE SEQUENCE [LARGE SCALE GENOMIC DNA]</scope>
    <source>
        <strain evidence="3 4">GAB2-2007-GAL-DOM2</strain>
    </source>
</reference>
<organism evidence="3 4">
    <name type="scientific">Toxoplasma gondii GAB2-2007-GAL-DOM2</name>
    <dbReference type="NCBI Taxonomy" id="1130820"/>
    <lineage>
        <taxon>Eukaryota</taxon>
        <taxon>Sar</taxon>
        <taxon>Alveolata</taxon>
        <taxon>Apicomplexa</taxon>
        <taxon>Conoidasida</taxon>
        <taxon>Coccidia</taxon>
        <taxon>Eucoccidiorida</taxon>
        <taxon>Eimeriorina</taxon>
        <taxon>Sarcocystidae</taxon>
        <taxon>Toxoplasma</taxon>
    </lineage>
</organism>
<feature type="non-terminal residue" evidence="3">
    <location>
        <position position="165"/>
    </location>
</feature>
<feature type="transmembrane region" description="Helical" evidence="2">
    <location>
        <begin position="64"/>
        <end position="85"/>
    </location>
</feature>
<keyword evidence="2" id="KW-0472">Membrane</keyword>
<accession>A0A086KGK7</accession>
<dbReference type="VEuPathDB" id="ToxoDB:TGDOM2_398650"/>
<dbReference type="EMBL" id="AHZU02000509">
    <property type="protein sequence ID" value="KFG43525.1"/>
    <property type="molecule type" value="Genomic_DNA"/>
</dbReference>
<proteinExistence type="predicted"/>
<evidence type="ECO:0000313" key="4">
    <source>
        <dbReference type="Proteomes" id="UP000028837"/>
    </source>
</evidence>